<evidence type="ECO:0000256" key="6">
    <source>
        <dbReference type="SAM" id="Phobius"/>
    </source>
</evidence>
<evidence type="ECO:0000259" key="7">
    <source>
        <dbReference type="Pfam" id="PF02687"/>
    </source>
</evidence>
<organism evidence="9 10">
    <name type="scientific">Rhabdobacter roseus</name>
    <dbReference type="NCBI Taxonomy" id="1655419"/>
    <lineage>
        <taxon>Bacteria</taxon>
        <taxon>Pseudomonadati</taxon>
        <taxon>Bacteroidota</taxon>
        <taxon>Cytophagia</taxon>
        <taxon>Cytophagales</taxon>
        <taxon>Cytophagaceae</taxon>
        <taxon>Rhabdobacter</taxon>
    </lineage>
</organism>
<dbReference type="PANTHER" id="PTHR30572:SF18">
    <property type="entry name" value="ABC-TYPE MACROLIDE FAMILY EXPORT SYSTEM PERMEASE COMPONENT 2"/>
    <property type="match status" value="1"/>
</dbReference>
<feature type="domain" description="ABC3 transporter permease C-terminal" evidence="7">
    <location>
        <begin position="287"/>
        <end position="401"/>
    </location>
</feature>
<feature type="domain" description="MacB-like periplasmic core" evidence="8">
    <location>
        <begin position="20"/>
        <end position="239"/>
    </location>
</feature>
<feature type="transmembrane region" description="Helical" evidence="6">
    <location>
        <begin position="21"/>
        <end position="42"/>
    </location>
</feature>
<dbReference type="AlphaFoldDB" id="A0A840U176"/>
<dbReference type="GO" id="GO:0005886">
    <property type="term" value="C:plasma membrane"/>
    <property type="evidence" value="ECO:0007669"/>
    <property type="project" value="UniProtKB-SubCell"/>
</dbReference>
<evidence type="ECO:0000256" key="4">
    <source>
        <dbReference type="ARBA" id="ARBA00022989"/>
    </source>
</evidence>
<feature type="transmembrane region" description="Helical" evidence="6">
    <location>
        <begin position="715"/>
        <end position="738"/>
    </location>
</feature>
<evidence type="ECO:0000256" key="3">
    <source>
        <dbReference type="ARBA" id="ARBA00022692"/>
    </source>
</evidence>
<dbReference type="EMBL" id="JACHGF010000006">
    <property type="protein sequence ID" value="MBB5285619.1"/>
    <property type="molecule type" value="Genomic_DNA"/>
</dbReference>
<dbReference type="GO" id="GO:0022857">
    <property type="term" value="F:transmembrane transporter activity"/>
    <property type="evidence" value="ECO:0007669"/>
    <property type="project" value="TreeGrafter"/>
</dbReference>
<feature type="domain" description="ABC3 transporter permease C-terminal" evidence="7">
    <location>
        <begin position="675"/>
        <end position="788"/>
    </location>
</feature>
<comment type="subcellular location">
    <subcellularLocation>
        <location evidence="1">Cell membrane</location>
        <topology evidence="1">Multi-pass membrane protein</topology>
    </subcellularLocation>
</comment>
<dbReference type="InterPro" id="IPR025857">
    <property type="entry name" value="MacB_PCD"/>
</dbReference>
<protein>
    <submittedName>
        <fullName evidence="9">Putative ABC transport system permease protein</fullName>
    </submittedName>
</protein>
<keyword evidence="3 6" id="KW-0812">Transmembrane</keyword>
<name>A0A840U176_9BACT</name>
<evidence type="ECO:0000256" key="2">
    <source>
        <dbReference type="ARBA" id="ARBA00022475"/>
    </source>
</evidence>
<keyword evidence="5 6" id="KW-0472">Membrane</keyword>
<feature type="transmembrane region" description="Helical" evidence="6">
    <location>
        <begin position="672"/>
        <end position="694"/>
    </location>
</feature>
<dbReference type="Pfam" id="PF12704">
    <property type="entry name" value="MacB_PCD"/>
    <property type="match status" value="1"/>
</dbReference>
<dbReference type="PANTHER" id="PTHR30572">
    <property type="entry name" value="MEMBRANE COMPONENT OF TRANSPORTER-RELATED"/>
    <property type="match status" value="1"/>
</dbReference>
<evidence type="ECO:0000256" key="5">
    <source>
        <dbReference type="ARBA" id="ARBA00023136"/>
    </source>
</evidence>
<dbReference type="InterPro" id="IPR003838">
    <property type="entry name" value="ABC3_permease_C"/>
</dbReference>
<dbReference type="RefSeq" id="WP_184175969.1">
    <property type="nucleotide sequence ID" value="NZ_JACHGF010000006.1"/>
</dbReference>
<feature type="transmembrane region" description="Helical" evidence="6">
    <location>
        <begin position="373"/>
        <end position="398"/>
    </location>
</feature>
<keyword evidence="4 6" id="KW-1133">Transmembrane helix</keyword>
<feature type="transmembrane region" description="Helical" evidence="6">
    <location>
        <begin position="325"/>
        <end position="353"/>
    </location>
</feature>
<gene>
    <name evidence="9" type="ORF">HNQ92_003779</name>
</gene>
<keyword evidence="10" id="KW-1185">Reference proteome</keyword>
<dbReference type="Pfam" id="PF02687">
    <property type="entry name" value="FtsX"/>
    <property type="match status" value="2"/>
</dbReference>
<sequence length="795" mass="90473">MIHNYFKIAFRNLWKSRLFSVINVLGLSVGMTVSILIVQFVLHEWSYDRFHENEERIFRILSWNVEKGKEVSYPGFSSKLAPHLAENNPEIQKYTRIWRDSEVLIRNPDQSTELKAEKSFAFVDSTFFSIFTFNIRQGNPKTFLANPFTLVISKRIAEKYFGDENPLGKKMLYKGEHLFEVTGVMDNPPTNATLQFDFISSVKTFSILNEFAFDFLANFETYLLLDAQGSADKVEKSIAPACKFLQAMNYKEKDMYLLEPLKNLHFGASYTYNNKSNTKLVGIFFWIAASILFLALFNYINLTTARSTARAKEVGVRKTLGVNRLGLVGQFFTESVLVIMVAFLLALSLIGVFRQPFNELLGLEIDLAFLKSLPFIVALVIILMGSTFIAGIYPSLVLSKFAPAKVLKGNFLSKNNGGSLRHIFIVLQFVVSTALVLSSLVIQKQVTYMKEKDPGFNRDQVLNIRLGAMGAKRSQTFKNELFDQYGIQHVSTSDAFFHRGYAGYPYLNPRDKKELTIGQFDVDEDFVQNMGMRWKIELDKNVLPNHEGFYLVINELALKELGLTSSQAIGQELSTDPVGNSIKIAGVLEDFDIGNARSENKPFIVRIHSGKEPKKGFRFLQVRLGPKDDIQQKIALLERLYKKYESERPFEYSFLDEDFNNSFLAEMRMLKMIRIFTTVAIFVACMGLFGLITFTTQARLKEISIRKVLGADVLGVVRLLSVDFVKLVAVAIVIALPIAYYGMDKWLQDFFYRTEISWWIFALVGVVIITLALLTISFQAIRAALMNPVKSLRTE</sequence>
<evidence type="ECO:0000259" key="8">
    <source>
        <dbReference type="Pfam" id="PF12704"/>
    </source>
</evidence>
<feature type="transmembrane region" description="Helical" evidence="6">
    <location>
        <begin position="283"/>
        <end position="304"/>
    </location>
</feature>
<proteinExistence type="predicted"/>
<feature type="transmembrane region" description="Helical" evidence="6">
    <location>
        <begin position="419"/>
        <end position="442"/>
    </location>
</feature>
<keyword evidence="2" id="KW-1003">Cell membrane</keyword>
<evidence type="ECO:0000313" key="9">
    <source>
        <dbReference type="EMBL" id="MBB5285619.1"/>
    </source>
</evidence>
<dbReference type="InterPro" id="IPR050250">
    <property type="entry name" value="Macrolide_Exporter_MacB"/>
</dbReference>
<accession>A0A840U176</accession>
<comment type="caution">
    <text evidence="9">The sequence shown here is derived from an EMBL/GenBank/DDBJ whole genome shotgun (WGS) entry which is preliminary data.</text>
</comment>
<evidence type="ECO:0000313" key="10">
    <source>
        <dbReference type="Proteomes" id="UP000557307"/>
    </source>
</evidence>
<feature type="transmembrane region" description="Helical" evidence="6">
    <location>
        <begin position="758"/>
        <end position="781"/>
    </location>
</feature>
<dbReference type="Proteomes" id="UP000557307">
    <property type="component" value="Unassembled WGS sequence"/>
</dbReference>
<reference evidence="9 10" key="1">
    <citation type="submission" date="2020-08" db="EMBL/GenBank/DDBJ databases">
        <title>Genomic Encyclopedia of Type Strains, Phase IV (KMG-IV): sequencing the most valuable type-strain genomes for metagenomic binning, comparative biology and taxonomic classification.</title>
        <authorList>
            <person name="Goeker M."/>
        </authorList>
    </citation>
    <scope>NUCLEOTIDE SEQUENCE [LARGE SCALE GENOMIC DNA]</scope>
    <source>
        <strain evidence="9 10">DSM 105074</strain>
    </source>
</reference>
<evidence type="ECO:0000256" key="1">
    <source>
        <dbReference type="ARBA" id="ARBA00004651"/>
    </source>
</evidence>